<evidence type="ECO:0000259" key="2">
    <source>
        <dbReference type="Pfam" id="PF12652"/>
    </source>
</evidence>
<dbReference type="InterPro" id="IPR016571">
    <property type="entry name" value="Spore_coat_assembly_CotJB"/>
</dbReference>
<dbReference type="PIRSF" id="PIRSF010606">
    <property type="entry name" value="Spore_coat_CotJB"/>
    <property type="match status" value="1"/>
</dbReference>
<keyword evidence="3" id="KW-0167">Capsid protein</keyword>
<dbReference type="Proteomes" id="UP000295718">
    <property type="component" value="Unassembled WGS sequence"/>
</dbReference>
<dbReference type="RefSeq" id="WP_031389959.1">
    <property type="nucleotide sequence ID" value="NZ_JPNB01000001.1"/>
</dbReference>
<feature type="domain" description="Protein CotJB" evidence="2">
    <location>
        <begin position="11"/>
        <end position="86"/>
    </location>
</feature>
<proteinExistence type="predicted"/>
<feature type="transmembrane region" description="Helical" evidence="1">
    <location>
        <begin position="12"/>
        <end position="30"/>
    </location>
</feature>
<keyword evidence="3" id="KW-0946">Virion</keyword>
<dbReference type="STRING" id="1469948.GCA_000732725_01234"/>
<name>A0A4R1QZZ6_9FIRM</name>
<accession>A0A4R1QZZ6</accession>
<keyword evidence="4" id="KW-1185">Reference proteome</keyword>
<gene>
    <name evidence="3" type="ORF">EDD76_106256</name>
</gene>
<protein>
    <submittedName>
        <fullName evidence="3">Spore coat protein JB</fullName>
    </submittedName>
</protein>
<keyword evidence="1" id="KW-1133">Transmembrane helix</keyword>
<evidence type="ECO:0000313" key="3">
    <source>
        <dbReference type="EMBL" id="TCL58603.1"/>
    </source>
</evidence>
<evidence type="ECO:0000313" key="4">
    <source>
        <dbReference type="Proteomes" id="UP000295718"/>
    </source>
</evidence>
<dbReference type="Pfam" id="PF12652">
    <property type="entry name" value="CotJB"/>
    <property type="match status" value="1"/>
</dbReference>
<keyword evidence="1" id="KW-0472">Membrane</keyword>
<sequence length="89" mass="10344">MNPKMSTEQENMLHNIGVVGFVALEMALYLDTHPTDREAMEYFNHYMRLKNQMTQEYANKFGPLTLSVADNSSKEWKWALQPMPWEGGC</sequence>
<reference evidence="3 4" key="1">
    <citation type="submission" date="2019-03" db="EMBL/GenBank/DDBJ databases">
        <title>Genomic Encyclopedia of Type Strains, Phase IV (KMG-IV): sequencing the most valuable type-strain genomes for metagenomic binning, comparative biology and taxonomic classification.</title>
        <authorList>
            <person name="Goeker M."/>
        </authorList>
    </citation>
    <scope>NUCLEOTIDE SEQUENCE [LARGE SCALE GENOMIC DNA]</scope>
    <source>
        <strain evidence="3 4">DSM 100556</strain>
    </source>
</reference>
<evidence type="ECO:0000256" key="1">
    <source>
        <dbReference type="SAM" id="Phobius"/>
    </source>
</evidence>
<dbReference type="AlphaFoldDB" id="A0A4R1QZZ6"/>
<dbReference type="OrthoDB" id="9804099at2"/>
<dbReference type="InterPro" id="IPR024207">
    <property type="entry name" value="CotJB_dom"/>
</dbReference>
<organism evidence="3 4">
    <name type="scientific">Kineothrix alysoides</name>
    <dbReference type="NCBI Taxonomy" id="1469948"/>
    <lineage>
        <taxon>Bacteria</taxon>
        <taxon>Bacillati</taxon>
        <taxon>Bacillota</taxon>
        <taxon>Clostridia</taxon>
        <taxon>Lachnospirales</taxon>
        <taxon>Lachnospiraceae</taxon>
        <taxon>Kineothrix</taxon>
    </lineage>
</organism>
<keyword evidence="1" id="KW-0812">Transmembrane</keyword>
<dbReference type="EMBL" id="SLUO01000006">
    <property type="protein sequence ID" value="TCL58603.1"/>
    <property type="molecule type" value="Genomic_DNA"/>
</dbReference>
<comment type="caution">
    <text evidence="3">The sequence shown here is derived from an EMBL/GenBank/DDBJ whole genome shotgun (WGS) entry which is preliminary data.</text>
</comment>